<dbReference type="InterPro" id="IPR004559">
    <property type="entry name" value="HemW-like"/>
</dbReference>
<dbReference type="HOGENOM" id="CLU_027579_0_1_5"/>
<keyword evidence="5 10" id="KW-0949">S-adenosyl-L-methionine</keyword>
<dbReference type="Gene3D" id="3.20.20.70">
    <property type="entry name" value="Aldolase class I"/>
    <property type="match status" value="1"/>
</dbReference>
<dbReference type="SFLD" id="SFLDG01065">
    <property type="entry name" value="anaerobic_coproporphyrinogen-I"/>
    <property type="match status" value="1"/>
</dbReference>
<evidence type="ECO:0000313" key="12">
    <source>
        <dbReference type="EMBL" id="EAU48228.1"/>
    </source>
</evidence>
<evidence type="ECO:0000256" key="9">
    <source>
        <dbReference type="ARBA" id="ARBA00023186"/>
    </source>
</evidence>
<dbReference type="CDD" id="cd01335">
    <property type="entry name" value="Radical_SAM"/>
    <property type="match status" value="1"/>
</dbReference>
<dbReference type="eggNOG" id="COG0635">
    <property type="taxonomic scope" value="Bacteria"/>
</dbReference>
<feature type="domain" description="Radical SAM core" evidence="11">
    <location>
        <begin position="4"/>
        <end position="239"/>
    </location>
</feature>
<comment type="subcellular location">
    <subcellularLocation>
        <location evidence="10">Cytoplasm</location>
    </subcellularLocation>
</comment>
<dbReference type="PROSITE" id="PS51918">
    <property type="entry name" value="RADICAL_SAM"/>
    <property type="match status" value="1"/>
</dbReference>
<evidence type="ECO:0000256" key="7">
    <source>
        <dbReference type="ARBA" id="ARBA00023004"/>
    </source>
</evidence>
<dbReference type="InterPro" id="IPR007197">
    <property type="entry name" value="rSAM"/>
</dbReference>
<comment type="caution">
    <text evidence="12">The sequence shown here is derived from an EMBL/GenBank/DDBJ whole genome shotgun (WGS) entry which is preliminary data.</text>
</comment>
<evidence type="ECO:0000256" key="5">
    <source>
        <dbReference type="ARBA" id="ARBA00022691"/>
    </source>
</evidence>
<comment type="similarity">
    <text evidence="2">Belongs to the anaerobic coproporphyrinogen-III oxidase family. HemW subfamily.</text>
</comment>
<proteinExistence type="inferred from homology"/>
<dbReference type="NCBIfam" id="TIGR00539">
    <property type="entry name" value="hemN_rel"/>
    <property type="match status" value="1"/>
</dbReference>
<dbReference type="EMBL" id="AATQ01000002">
    <property type="protein sequence ID" value="EAU48228.1"/>
    <property type="molecule type" value="Genomic_DNA"/>
</dbReference>
<dbReference type="AlphaFoldDB" id="Q0FV98"/>
<dbReference type="InterPro" id="IPR058240">
    <property type="entry name" value="rSAM_sf"/>
</dbReference>
<dbReference type="SFLD" id="SFLDF00562">
    <property type="entry name" value="HemN-like__clustered_with_heat"/>
    <property type="match status" value="1"/>
</dbReference>
<keyword evidence="4 10" id="KW-0349">Heme</keyword>
<dbReference type="InterPro" id="IPR034505">
    <property type="entry name" value="Coproporphyrinogen-III_oxidase"/>
</dbReference>
<keyword evidence="6 10" id="KW-0479">Metal-binding</keyword>
<evidence type="ECO:0000256" key="1">
    <source>
        <dbReference type="ARBA" id="ARBA00001966"/>
    </source>
</evidence>
<evidence type="ECO:0000256" key="10">
    <source>
        <dbReference type="RuleBase" id="RU364116"/>
    </source>
</evidence>
<evidence type="ECO:0000256" key="8">
    <source>
        <dbReference type="ARBA" id="ARBA00023014"/>
    </source>
</evidence>
<dbReference type="PANTHER" id="PTHR13932">
    <property type="entry name" value="COPROPORPHYRINIGEN III OXIDASE"/>
    <property type="match status" value="1"/>
</dbReference>
<dbReference type="Proteomes" id="UP000006230">
    <property type="component" value="Unassembled WGS sequence"/>
</dbReference>
<evidence type="ECO:0000313" key="13">
    <source>
        <dbReference type="Proteomes" id="UP000006230"/>
    </source>
</evidence>
<keyword evidence="10" id="KW-0963">Cytoplasm</keyword>
<dbReference type="Pfam" id="PF06969">
    <property type="entry name" value="HemN_C"/>
    <property type="match status" value="1"/>
</dbReference>
<protein>
    <recommendedName>
        <fullName evidence="3 10">Heme chaperone HemW</fullName>
    </recommendedName>
</protein>
<dbReference type="GO" id="GO:0046872">
    <property type="term" value="F:metal ion binding"/>
    <property type="evidence" value="ECO:0007669"/>
    <property type="project" value="UniProtKB-UniRule"/>
</dbReference>
<dbReference type="GO" id="GO:0051539">
    <property type="term" value="F:4 iron, 4 sulfur cluster binding"/>
    <property type="evidence" value="ECO:0007669"/>
    <property type="project" value="UniProtKB-UniRule"/>
</dbReference>
<dbReference type="GO" id="GO:0004109">
    <property type="term" value="F:coproporphyrinogen oxidase activity"/>
    <property type="evidence" value="ECO:0007669"/>
    <property type="project" value="InterPro"/>
</dbReference>
<comment type="function">
    <text evidence="10">Probably acts as a heme chaperone, transferring heme to an unknown acceptor. Binds one molecule of heme per monomer, possibly covalently. Binds 1 [4Fe-4S] cluster. The cluster is coordinated with 3 cysteines and an exchangeable S-adenosyl-L-methionine.</text>
</comment>
<dbReference type="InterPro" id="IPR006638">
    <property type="entry name" value="Elp3/MiaA/NifB-like_rSAM"/>
</dbReference>
<evidence type="ECO:0000256" key="2">
    <source>
        <dbReference type="ARBA" id="ARBA00006100"/>
    </source>
</evidence>
<name>Q0FV98_SALBH</name>
<dbReference type="OrthoDB" id="9808022at2"/>
<dbReference type="SFLD" id="SFLDF00288">
    <property type="entry name" value="HemN-like__clustered_with_nucl"/>
    <property type="match status" value="1"/>
</dbReference>
<reference evidence="12 13" key="1">
    <citation type="journal article" date="2010" name="J. Bacteriol.">
        <title>Genome sequences of Pelagibaca bermudensis HTCC2601T and Maritimibacter alkaliphilus HTCC2654T, the type strains of two marine Roseobacter genera.</title>
        <authorList>
            <person name="Thrash J.C."/>
            <person name="Cho J.C."/>
            <person name="Ferriera S."/>
            <person name="Johnson J."/>
            <person name="Vergin K.L."/>
            <person name="Giovannoni S.J."/>
        </authorList>
    </citation>
    <scope>NUCLEOTIDE SEQUENCE [LARGE SCALE GENOMIC DNA]</scope>
    <source>
        <strain evidence="13">DSM 26914 / JCM 13377 / KCTC 12554 / HTCC2601</strain>
    </source>
</reference>
<accession>Q0FV98</accession>
<sequence length="383" mass="42591">MAETWRDGGFGLYVHWPFCEAKCPYCDFNSHVVSHVDQTRWAAALVSELARYGRQTEGRVLRSIYFGGGTPSLMAPETVRAVLDASRDHWAWANDIEITLEANPRSVEINKFEGFAMAGVNRVSLGVQALRPDDLRRLGRLHDVDDAVRALEIAKSTFNRVNFDLIYGRQGQSLSDWEVELREALDLAADHLSLYQLTIEEGTAFWDRAQAGKLRDLPSEDLGADLYLATQEICEAAGKPAYEVSNHSGEGDESRHNLVYWRGGDYVGIGPGAHGRVTVNGQRSATVARRAPGDWIKAAEAGSADQEVESLMLQDVWAEYLMMGLRLSEGLDLERARMIDPKRTAALSLDPLVELGLIWRNEARFGATQQGRMLLNTLTAELL</sequence>
<dbReference type="InterPro" id="IPR013785">
    <property type="entry name" value="Aldolase_TIM"/>
</dbReference>
<keyword evidence="10" id="KW-0004">4Fe-4S</keyword>
<comment type="cofactor">
    <cofactor evidence="1">
        <name>[4Fe-4S] cluster</name>
        <dbReference type="ChEBI" id="CHEBI:49883"/>
    </cofactor>
</comment>
<dbReference type="GO" id="GO:0005737">
    <property type="term" value="C:cytoplasm"/>
    <property type="evidence" value="ECO:0007669"/>
    <property type="project" value="UniProtKB-SubCell"/>
</dbReference>
<dbReference type="SFLD" id="SFLDS00029">
    <property type="entry name" value="Radical_SAM"/>
    <property type="match status" value="1"/>
</dbReference>
<dbReference type="PANTHER" id="PTHR13932:SF5">
    <property type="entry name" value="RADICAL S-ADENOSYL METHIONINE DOMAIN-CONTAINING PROTEIN 1, MITOCHONDRIAL"/>
    <property type="match status" value="1"/>
</dbReference>
<dbReference type="GO" id="GO:0006779">
    <property type="term" value="P:porphyrin-containing compound biosynthetic process"/>
    <property type="evidence" value="ECO:0007669"/>
    <property type="project" value="InterPro"/>
</dbReference>
<dbReference type="STRING" id="314265.R2601_14720"/>
<organism evidence="12 13">
    <name type="scientific">Salipiger bermudensis (strain DSM 26914 / JCM 13377 / KCTC 12554 / HTCC2601)</name>
    <name type="common">Pelagibaca bermudensis</name>
    <dbReference type="NCBI Taxonomy" id="314265"/>
    <lineage>
        <taxon>Bacteria</taxon>
        <taxon>Pseudomonadati</taxon>
        <taxon>Pseudomonadota</taxon>
        <taxon>Alphaproteobacteria</taxon>
        <taxon>Rhodobacterales</taxon>
        <taxon>Roseobacteraceae</taxon>
        <taxon>Salipiger</taxon>
    </lineage>
</organism>
<evidence type="ECO:0000256" key="6">
    <source>
        <dbReference type="ARBA" id="ARBA00022723"/>
    </source>
</evidence>
<evidence type="ECO:0000256" key="4">
    <source>
        <dbReference type="ARBA" id="ARBA00022617"/>
    </source>
</evidence>
<dbReference type="InterPro" id="IPR010723">
    <property type="entry name" value="HemN_C"/>
</dbReference>
<keyword evidence="8 10" id="KW-0411">Iron-sulfur</keyword>
<keyword evidence="13" id="KW-1185">Reference proteome</keyword>
<keyword evidence="7 10" id="KW-0408">Iron</keyword>
<dbReference type="SUPFAM" id="SSF102114">
    <property type="entry name" value="Radical SAM enzymes"/>
    <property type="match status" value="1"/>
</dbReference>
<keyword evidence="9 10" id="KW-0143">Chaperone</keyword>
<evidence type="ECO:0000256" key="3">
    <source>
        <dbReference type="ARBA" id="ARBA00017228"/>
    </source>
</evidence>
<dbReference type="SMART" id="SM00729">
    <property type="entry name" value="Elp3"/>
    <property type="match status" value="1"/>
</dbReference>
<evidence type="ECO:0000259" key="11">
    <source>
        <dbReference type="PROSITE" id="PS51918"/>
    </source>
</evidence>
<gene>
    <name evidence="12" type="ORF">R2601_14720</name>
</gene>
<dbReference type="Pfam" id="PF04055">
    <property type="entry name" value="Radical_SAM"/>
    <property type="match status" value="1"/>
</dbReference>
<dbReference type="RefSeq" id="WP_007795639.1">
    <property type="nucleotide sequence ID" value="NZ_DS022276.1"/>
</dbReference>